<dbReference type="PANTHER" id="PTHR43415:SF3">
    <property type="entry name" value="GNAT-FAMILY ACETYLTRANSFERASE"/>
    <property type="match status" value="1"/>
</dbReference>
<protein>
    <submittedName>
        <fullName evidence="1">N-acetyltransferase family protein</fullName>
    </submittedName>
</protein>
<reference evidence="1 2" key="1">
    <citation type="journal article" date="2017" name="Genome Announc.">
        <title>Draft Genome Sequences of Four Alkaliphilic Bacteria Belonging to the Anaerobacillus Genus.</title>
        <authorList>
            <person name="Bassil N.M."/>
            <person name="Lloyd J.R."/>
        </authorList>
    </citation>
    <scope>NUCLEOTIDE SEQUENCE [LARGE SCALE GENOMIC DNA]</scope>
    <source>
        <strain evidence="1 2">NB2006</strain>
    </source>
</reference>
<dbReference type="PANTHER" id="PTHR43415">
    <property type="entry name" value="SPERMIDINE N(1)-ACETYLTRANSFERASE"/>
    <property type="match status" value="1"/>
</dbReference>
<keyword evidence="2" id="KW-1185">Reference proteome</keyword>
<dbReference type="InterPro" id="IPR016181">
    <property type="entry name" value="Acyl_CoA_acyltransferase"/>
</dbReference>
<evidence type="ECO:0000313" key="2">
    <source>
        <dbReference type="Proteomes" id="UP000180175"/>
    </source>
</evidence>
<sequence length="166" mass="18775">MGVLIREINLDDAKLFVNLSKDIDASGFMLYDPNERKTTVEEQRKIIEGILADKKSTILVAEVDKKLVGFLAALGGKVNRNLHSAYLVLGVLEEYQGQGVATKLFTEIFNWAKEIEITRLGLTVIKNNNKAFNLYRKMGFVVEGEKINSLIINGEPVNEYYLYKLM</sequence>
<name>A0A7S7LCU9_9BACI</name>
<dbReference type="CDD" id="cd04301">
    <property type="entry name" value="NAT_SF"/>
    <property type="match status" value="1"/>
</dbReference>
<organism evidence="1 2">
    <name type="scientific">Anaerobacillus isosaccharinicus</name>
    <dbReference type="NCBI Taxonomy" id="1532552"/>
    <lineage>
        <taxon>Bacteria</taxon>
        <taxon>Bacillati</taxon>
        <taxon>Bacillota</taxon>
        <taxon>Bacilli</taxon>
        <taxon>Bacillales</taxon>
        <taxon>Bacillaceae</taxon>
        <taxon>Anaerobacillus</taxon>
    </lineage>
</organism>
<dbReference type="PROSITE" id="PS51186">
    <property type="entry name" value="GNAT"/>
    <property type="match status" value="1"/>
</dbReference>
<dbReference type="SUPFAM" id="SSF55729">
    <property type="entry name" value="Acyl-CoA N-acyltransferases (Nat)"/>
    <property type="match status" value="1"/>
</dbReference>
<gene>
    <name evidence="1" type="ORF">AWH56_018790</name>
</gene>
<accession>A0A7S7LCU9</accession>
<dbReference type="Proteomes" id="UP000180175">
    <property type="component" value="Chromosome"/>
</dbReference>
<dbReference type="OrthoDB" id="9773249at2"/>
<dbReference type="InterPro" id="IPR000182">
    <property type="entry name" value="GNAT_dom"/>
</dbReference>
<dbReference type="GO" id="GO:0016747">
    <property type="term" value="F:acyltransferase activity, transferring groups other than amino-acyl groups"/>
    <property type="evidence" value="ECO:0007669"/>
    <property type="project" value="InterPro"/>
</dbReference>
<proteinExistence type="predicted"/>
<evidence type="ECO:0000313" key="1">
    <source>
        <dbReference type="EMBL" id="QOY38672.2"/>
    </source>
</evidence>
<dbReference type="Pfam" id="PF00583">
    <property type="entry name" value="Acetyltransf_1"/>
    <property type="match status" value="1"/>
</dbReference>
<dbReference type="Gene3D" id="3.40.630.30">
    <property type="match status" value="1"/>
</dbReference>
<dbReference type="EMBL" id="CP063356">
    <property type="protein sequence ID" value="QOY38672.2"/>
    <property type="molecule type" value="Genomic_DNA"/>
</dbReference>
<dbReference type="KEGG" id="aia:AWH56_018790"/>
<reference evidence="1 2" key="2">
    <citation type="journal article" date="2019" name="Int. J. Syst. Evol. Microbiol.">
        <title>Anaerobacillus isosaccharinicus sp. nov., an alkaliphilic bacterium which degrades isosaccharinic acid.</title>
        <authorList>
            <person name="Bassil N.M."/>
            <person name="Lloyd J.R."/>
        </authorList>
    </citation>
    <scope>NUCLEOTIDE SEQUENCE [LARGE SCALE GENOMIC DNA]</scope>
    <source>
        <strain evidence="1 2">NB2006</strain>
    </source>
</reference>